<keyword evidence="1 5" id="KW-0808">Transferase</keyword>
<comment type="caution">
    <text evidence="8">The sequence shown here is derived from an EMBL/GenBank/DDBJ whole genome shotgun (WGS) entry which is preliminary data.</text>
</comment>
<feature type="binding site" evidence="5">
    <location>
        <begin position="16"/>
        <end position="21"/>
    </location>
    <ligand>
        <name>ATP</name>
        <dbReference type="ChEBI" id="CHEBI:30616"/>
    </ligand>
</feature>
<name>A0A2H0VE20_9BACT</name>
<dbReference type="Proteomes" id="UP000230557">
    <property type="component" value="Unassembled WGS sequence"/>
</dbReference>
<dbReference type="UniPathway" id="UPA00588">
    <property type="reaction ID" value="UER00649"/>
</dbReference>
<feature type="binding site" evidence="5">
    <location>
        <position position="176"/>
    </location>
    <ligand>
        <name>AMP</name>
        <dbReference type="ChEBI" id="CHEBI:456215"/>
    </ligand>
</feature>
<evidence type="ECO:0000256" key="2">
    <source>
        <dbReference type="ARBA" id="ARBA00022727"/>
    </source>
</evidence>
<keyword evidence="5" id="KW-0862">Zinc</keyword>
<comment type="subcellular location">
    <subcellularLocation>
        <location evidence="5 7">Cytoplasm</location>
    </subcellularLocation>
</comment>
<feature type="region of interest" description="NMP" evidence="5">
    <location>
        <begin position="36"/>
        <end position="65"/>
    </location>
</feature>
<feature type="binding site" evidence="5">
    <location>
        <position position="204"/>
    </location>
    <ligand>
        <name>ATP</name>
        <dbReference type="ChEBI" id="CHEBI:30616"/>
    </ligand>
</feature>
<comment type="subunit">
    <text evidence="5 7">Monomer.</text>
</comment>
<evidence type="ECO:0000313" key="9">
    <source>
        <dbReference type="Proteomes" id="UP000230557"/>
    </source>
</evidence>
<keyword evidence="2 5" id="KW-0545">Nucleotide biosynthesis</keyword>
<dbReference type="GO" id="GO:0004017">
    <property type="term" value="F:AMP kinase activity"/>
    <property type="evidence" value="ECO:0007669"/>
    <property type="project" value="UniProtKB-UniRule"/>
</dbReference>
<dbReference type="EMBL" id="PFAJ01000023">
    <property type="protein sequence ID" value="PIR97352.1"/>
    <property type="molecule type" value="Genomic_DNA"/>
</dbReference>
<dbReference type="AlphaFoldDB" id="A0A2H0VE20"/>
<dbReference type="GO" id="GO:0008270">
    <property type="term" value="F:zinc ion binding"/>
    <property type="evidence" value="ECO:0007669"/>
    <property type="project" value="UniProtKB-UniRule"/>
</dbReference>
<comment type="caution">
    <text evidence="5">Lacks conserved residue(s) required for the propagation of feature annotation.</text>
</comment>
<feature type="binding site" evidence="5">
    <location>
        <position position="165"/>
    </location>
    <ligand>
        <name>AMP</name>
        <dbReference type="ChEBI" id="CHEBI:456215"/>
    </ligand>
</feature>
<dbReference type="GO" id="GO:0044209">
    <property type="term" value="P:AMP salvage"/>
    <property type="evidence" value="ECO:0007669"/>
    <property type="project" value="UniProtKB-UniRule"/>
</dbReference>
<evidence type="ECO:0000256" key="6">
    <source>
        <dbReference type="RuleBase" id="RU003330"/>
    </source>
</evidence>
<evidence type="ECO:0000256" key="7">
    <source>
        <dbReference type="RuleBase" id="RU003331"/>
    </source>
</evidence>
<dbReference type="EC" id="2.7.4.3" evidence="5 7"/>
<organism evidence="8 9">
    <name type="scientific">Candidatus Doudnabacteria bacterium CG10_big_fil_rev_8_21_14_0_10_41_10</name>
    <dbReference type="NCBI Taxonomy" id="1974551"/>
    <lineage>
        <taxon>Bacteria</taxon>
        <taxon>Candidatus Doudnaibacteriota</taxon>
    </lineage>
</organism>
<evidence type="ECO:0000256" key="3">
    <source>
        <dbReference type="ARBA" id="ARBA00022741"/>
    </source>
</evidence>
<dbReference type="GO" id="GO:0005524">
    <property type="term" value="F:ATP binding"/>
    <property type="evidence" value="ECO:0007669"/>
    <property type="project" value="UniProtKB-UniRule"/>
</dbReference>
<dbReference type="CDD" id="cd01428">
    <property type="entry name" value="ADK"/>
    <property type="match status" value="1"/>
</dbReference>
<reference evidence="9" key="1">
    <citation type="submission" date="2017-09" db="EMBL/GenBank/DDBJ databases">
        <title>Depth-based differentiation of microbial function through sediment-hosted aquifers and enrichment of novel symbionts in the deep terrestrial subsurface.</title>
        <authorList>
            <person name="Probst A.J."/>
            <person name="Ladd B."/>
            <person name="Jarett J.K."/>
            <person name="Geller-Mcgrath D.E."/>
            <person name="Sieber C.M.K."/>
            <person name="Emerson J.B."/>
            <person name="Anantharaman K."/>
            <person name="Thomas B.C."/>
            <person name="Malmstrom R."/>
            <person name="Stieglmeier M."/>
            <person name="Klingl A."/>
            <person name="Woyke T."/>
            <person name="Ryan C.M."/>
            <person name="Banfield J.F."/>
        </authorList>
    </citation>
    <scope>NUCLEOTIDE SEQUENCE [LARGE SCALE GENOMIC DNA]</scope>
</reference>
<accession>A0A2H0VE20</accession>
<dbReference type="SUPFAM" id="SSF52540">
    <property type="entry name" value="P-loop containing nucleoside triphosphate hydrolases"/>
    <property type="match status" value="1"/>
</dbReference>
<dbReference type="Gene3D" id="3.40.50.300">
    <property type="entry name" value="P-loop containing nucleotide triphosphate hydrolases"/>
    <property type="match status" value="1"/>
</dbReference>
<protein>
    <recommendedName>
        <fullName evidence="5 7">Adenylate kinase</fullName>
        <shortName evidence="5">AK</shortName>
        <ecNumber evidence="5 7">2.7.4.3</ecNumber>
    </recommendedName>
    <alternativeName>
        <fullName evidence="5">ATP-AMP transphosphorylase</fullName>
    </alternativeName>
    <alternativeName>
        <fullName evidence="5">ATP:AMP phosphotransferase</fullName>
    </alternativeName>
    <alternativeName>
        <fullName evidence="5">Adenylate monophosphate kinase</fullName>
    </alternativeName>
</protein>
<keyword evidence="5" id="KW-0963">Cytoplasm</keyword>
<gene>
    <name evidence="5" type="primary">adk</name>
    <name evidence="8" type="ORF">COT91_01670</name>
</gene>
<dbReference type="Pfam" id="PF00406">
    <property type="entry name" value="ADK"/>
    <property type="match status" value="1"/>
</dbReference>
<dbReference type="GO" id="GO:0005737">
    <property type="term" value="C:cytoplasm"/>
    <property type="evidence" value="ECO:0007669"/>
    <property type="project" value="UniProtKB-SubCell"/>
</dbReference>
<comment type="similarity">
    <text evidence="5 6">Belongs to the adenylate kinase family.</text>
</comment>
<feature type="binding site" evidence="5">
    <location>
        <position position="155"/>
    </location>
    <ligand>
        <name>Zn(2+)</name>
        <dbReference type="ChEBI" id="CHEBI:29105"/>
        <note>structural</note>
    </ligand>
</feature>
<dbReference type="HAMAP" id="MF_00235">
    <property type="entry name" value="Adenylate_kinase_Adk"/>
    <property type="match status" value="1"/>
</dbReference>
<feature type="binding site" evidence="5">
    <location>
        <position position="158"/>
    </location>
    <ligand>
        <name>Zn(2+)</name>
        <dbReference type="ChEBI" id="CHEBI:29105"/>
        <note>structural</note>
    </ligand>
</feature>
<dbReference type="InterPro" id="IPR027417">
    <property type="entry name" value="P-loop_NTPase"/>
</dbReference>
<sequence>MKLKNSINLLFFGPQGSGKGTQTELLAKKFGFLHVSSGNTLRSIAKTKTPLGRYLKHQLSNGSLTPIDKLMEVFEAYMKRTPKTKNILFDGYARQITETRIFLRKLKKFGRQIDLAVLIDISPIESVKRLGKRGVCDKCGKNIILGGKLKVGGKCPACSGKIIQRKDDTPAGIRKRLSLYRKRTLPVVNFFKSHGKIVRINGEQSVEAVHRDVVKVIKKRGLI</sequence>
<feature type="binding site" evidence="5">
    <location>
        <position position="133"/>
    </location>
    <ligand>
        <name>ATP</name>
        <dbReference type="ChEBI" id="CHEBI:30616"/>
    </ligand>
</feature>
<evidence type="ECO:0000256" key="1">
    <source>
        <dbReference type="ARBA" id="ARBA00022679"/>
    </source>
</evidence>
<evidence type="ECO:0000313" key="8">
    <source>
        <dbReference type="EMBL" id="PIR97352.1"/>
    </source>
</evidence>
<keyword evidence="5 7" id="KW-0067">ATP-binding</keyword>
<proteinExistence type="inferred from homology"/>
<dbReference type="PANTHER" id="PTHR23359">
    <property type="entry name" value="NUCLEOTIDE KINASE"/>
    <property type="match status" value="1"/>
</dbReference>
<dbReference type="InterPro" id="IPR000850">
    <property type="entry name" value="Adenylat/UMP-CMP_kin"/>
</dbReference>
<feature type="binding site" evidence="5">
    <location>
        <position position="139"/>
    </location>
    <ligand>
        <name>Zn(2+)</name>
        <dbReference type="ChEBI" id="CHEBI:29105"/>
        <note>structural</note>
    </ligand>
</feature>
<evidence type="ECO:0000256" key="5">
    <source>
        <dbReference type="HAMAP-Rule" id="MF_00235"/>
    </source>
</evidence>
<keyword evidence="3 5" id="KW-0547">Nucleotide-binding</keyword>
<comment type="catalytic activity">
    <reaction evidence="5 7">
        <text>AMP + ATP = 2 ADP</text>
        <dbReference type="Rhea" id="RHEA:12973"/>
        <dbReference type="ChEBI" id="CHEBI:30616"/>
        <dbReference type="ChEBI" id="CHEBI:456215"/>
        <dbReference type="ChEBI" id="CHEBI:456216"/>
        <dbReference type="EC" id="2.7.4.3"/>
    </reaction>
</comment>
<keyword evidence="5" id="KW-0479">Metal-binding</keyword>
<dbReference type="PRINTS" id="PR00094">
    <property type="entry name" value="ADENYLTKNASE"/>
</dbReference>
<feature type="binding site" evidence="5">
    <location>
        <position position="42"/>
    </location>
    <ligand>
        <name>AMP</name>
        <dbReference type="ChEBI" id="CHEBI:456215"/>
    </ligand>
</feature>
<feature type="binding site" evidence="5">
    <location>
        <position position="37"/>
    </location>
    <ligand>
        <name>AMP</name>
        <dbReference type="ChEBI" id="CHEBI:456215"/>
    </ligand>
</feature>
<comment type="function">
    <text evidence="5">Catalyzes the reversible transfer of the terminal phosphate group between ATP and AMP. Plays an important role in cellular energy homeostasis and in adenine nucleotide metabolism.</text>
</comment>
<keyword evidence="4 5" id="KW-0418">Kinase</keyword>
<evidence type="ECO:0000256" key="4">
    <source>
        <dbReference type="ARBA" id="ARBA00022777"/>
    </source>
</evidence>
<comment type="domain">
    <text evidence="5">Consists of three domains, a large central CORE domain and two small peripheral domains, NMPbind and LID, which undergo movements during catalysis. The LID domain closes over the site of phosphoryl transfer upon ATP binding. Assembling and dissambling the active center during each catalytic cycle provides an effective means to prevent ATP hydrolysis. Some bacteria have evolved a zinc-coordinating structure that stabilizes the LID domain.</text>
</comment>
<comment type="pathway">
    <text evidence="5">Purine metabolism; AMP biosynthesis via salvage pathway; AMP from ADP: step 1/1.</text>
</comment>
<feature type="binding site" evidence="5">
    <location>
        <position position="136"/>
    </location>
    <ligand>
        <name>Zn(2+)</name>
        <dbReference type="ChEBI" id="CHEBI:29105"/>
        <note>structural</note>
    </ligand>
</feature>